<reference evidence="2" key="1">
    <citation type="submission" date="2016-10" db="EMBL/GenBank/DDBJ databases">
        <authorList>
            <person name="Varghese N."/>
        </authorList>
    </citation>
    <scope>NUCLEOTIDE SEQUENCE [LARGE SCALE GENOMIC DNA]</scope>
    <source>
        <strain evidence="2">Nsp8</strain>
    </source>
</reference>
<dbReference type="OrthoDB" id="4393931at2"/>
<sequence length="383" mass="43370">MSNSLTRDDLTLFLADQDPPCVSLYQPTHRRHPENQQDPIRYRNQLKVLEESLRLKYSSKRTEDILGPFQKLADDASFWNHTEDGLAVMGNSNLFRAFKLQRPVPELAVVADSFHVKPMLRIMQSIDRYQVLSLNRREIKLFEGNRHVLDEIELTDDVPGTITAALGPELTEPHQTVSSYGGTALGSSMRHAHGSRKDELDIDDERFFRSVDRSILEKHSRPSGLKLILAALPQYHHLFREVSHNNFLVPNGIEMDPGALTIDQLREKAWEIMEPEFRVRLKKLTSEFLDAKSKGLGFDQIETIAEAAIQGRIEFLLVEAGRHIPGRVDQATGSVMHSEMERPEVDDLLDDMAEQVLRRGGEVVVVPSSEMPAKTGAAASFRF</sequence>
<protein>
    <submittedName>
        <fullName evidence="1">Uncharacterized protein</fullName>
    </submittedName>
</protein>
<dbReference type="RefSeq" id="WP_074794951.1">
    <property type="nucleotide sequence ID" value="NZ_FOVJ01000001.1"/>
</dbReference>
<gene>
    <name evidence="1" type="ORF">SAMN05216386_0849</name>
</gene>
<dbReference type="AlphaFoldDB" id="A0A1I4YRH4"/>
<evidence type="ECO:0000313" key="1">
    <source>
        <dbReference type="EMBL" id="SFN40606.1"/>
    </source>
</evidence>
<organism evidence="1 2">
    <name type="scientific">Nitrosospira briensis</name>
    <dbReference type="NCBI Taxonomy" id="35799"/>
    <lineage>
        <taxon>Bacteria</taxon>
        <taxon>Pseudomonadati</taxon>
        <taxon>Pseudomonadota</taxon>
        <taxon>Betaproteobacteria</taxon>
        <taxon>Nitrosomonadales</taxon>
        <taxon>Nitrosomonadaceae</taxon>
        <taxon>Nitrosospira</taxon>
    </lineage>
</organism>
<dbReference type="InterPro" id="IPR041289">
    <property type="entry name" value="Bact_RF_family3"/>
</dbReference>
<dbReference type="Pfam" id="PF18845">
    <property type="entry name" value="baeRF_family3"/>
    <property type="match status" value="1"/>
</dbReference>
<name>A0A1I4YRH4_9PROT</name>
<keyword evidence="2" id="KW-1185">Reference proteome</keyword>
<accession>A0A1I4YRH4</accession>
<proteinExistence type="predicted"/>
<dbReference type="EMBL" id="FOVJ01000001">
    <property type="protein sequence ID" value="SFN40606.1"/>
    <property type="molecule type" value="Genomic_DNA"/>
</dbReference>
<dbReference type="Proteomes" id="UP000183107">
    <property type="component" value="Unassembled WGS sequence"/>
</dbReference>
<evidence type="ECO:0000313" key="2">
    <source>
        <dbReference type="Proteomes" id="UP000183107"/>
    </source>
</evidence>